<dbReference type="InterPro" id="IPR029058">
    <property type="entry name" value="AB_hydrolase_fold"/>
</dbReference>
<gene>
    <name evidence="2" type="ORF">J2S42_000979</name>
</gene>
<dbReference type="Pfam" id="PF12697">
    <property type="entry name" value="Abhydrolase_6"/>
    <property type="match status" value="1"/>
</dbReference>
<dbReference type="GO" id="GO:0047372">
    <property type="term" value="F:monoacylglycerol lipase activity"/>
    <property type="evidence" value="ECO:0007669"/>
    <property type="project" value="TreeGrafter"/>
</dbReference>
<comment type="caution">
    <text evidence="2">The sequence shown here is derived from an EMBL/GenBank/DDBJ whole genome shotgun (WGS) entry which is preliminary data.</text>
</comment>
<evidence type="ECO:0000313" key="3">
    <source>
        <dbReference type="Proteomes" id="UP001240236"/>
    </source>
</evidence>
<dbReference type="PANTHER" id="PTHR43798:SF33">
    <property type="entry name" value="HYDROLASE, PUTATIVE (AFU_ORTHOLOGUE AFUA_2G14860)-RELATED"/>
    <property type="match status" value="1"/>
</dbReference>
<sequence length="236" mass="25185">MTDLLLLHGLTYDHRTWDPVRAALPPGHRVLAPDLPGHGAAPRRASYALSEVVDVLHARAEAAGLVNPVVAGHSLGAVIATAYAAVHPVSRVVNVDQVLLIGPFGTAVRAAVPVLRGPDWRTVWDRMLAGMGVESLPDAARTLVETATDPRPDLLLGYWSEIIERPAAEIEADAAARLRTIAARGTGYHWVTGREPSERYLAWLHAHAPHAAVTVVPGGHFPHLADPARVARIIAG</sequence>
<protein>
    <submittedName>
        <fullName evidence="2">Pimeloyl-ACP methyl ester carboxylesterase</fullName>
    </submittedName>
</protein>
<dbReference type="PANTHER" id="PTHR43798">
    <property type="entry name" value="MONOACYLGLYCEROL LIPASE"/>
    <property type="match status" value="1"/>
</dbReference>
<organism evidence="2 3">
    <name type="scientific">Catenuloplanes indicus</name>
    <dbReference type="NCBI Taxonomy" id="137267"/>
    <lineage>
        <taxon>Bacteria</taxon>
        <taxon>Bacillati</taxon>
        <taxon>Actinomycetota</taxon>
        <taxon>Actinomycetes</taxon>
        <taxon>Micromonosporales</taxon>
        <taxon>Micromonosporaceae</taxon>
        <taxon>Catenuloplanes</taxon>
    </lineage>
</organism>
<dbReference type="GO" id="GO:0046464">
    <property type="term" value="P:acylglycerol catabolic process"/>
    <property type="evidence" value="ECO:0007669"/>
    <property type="project" value="TreeGrafter"/>
</dbReference>
<dbReference type="RefSeq" id="WP_307235618.1">
    <property type="nucleotide sequence ID" value="NZ_JAUSUZ010000001.1"/>
</dbReference>
<dbReference type="GO" id="GO:0016020">
    <property type="term" value="C:membrane"/>
    <property type="evidence" value="ECO:0007669"/>
    <property type="project" value="TreeGrafter"/>
</dbReference>
<reference evidence="2 3" key="1">
    <citation type="submission" date="2023-07" db="EMBL/GenBank/DDBJ databases">
        <title>Sequencing the genomes of 1000 actinobacteria strains.</title>
        <authorList>
            <person name="Klenk H.-P."/>
        </authorList>
    </citation>
    <scope>NUCLEOTIDE SEQUENCE [LARGE SCALE GENOMIC DNA]</scope>
    <source>
        <strain evidence="2 3">DSM 44709</strain>
    </source>
</reference>
<dbReference type="InterPro" id="IPR050266">
    <property type="entry name" value="AB_hydrolase_sf"/>
</dbReference>
<dbReference type="AlphaFoldDB" id="A0AAE3VVA6"/>
<dbReference type="Proteomes" id="UP001240236">
    <property type="component" value="Unassembled WGS sequence"/>
</dbReference>
<proteinExistence type="predicted"/>
<dbReference type="EMBL" id="JAUSUZ010000001">
    <property type="protein sequence ID" value="MDQ0364310.1"/>
    <property type="molecule type" value="Genomic_DNA"/>
</dbReference>
<dbReference type="InterPro" id="IPR000639">
    <property type="entry name" value="Epox_hydrolase-like"/>
</dbReference>
<evidence type="ECO:0000313" key="2">
    <source>
        <dbReference type="EMBL" id="MDQ0364310.1"/>
    </source>
</evidence>
<evidence type="ECO:0000259" key="1">
    <source>
        <dbReference type="Pfam" id="PF12697"/>
    </source>
</evidence>
<keyword evidence="3" id="KW-1185">Reference proteome</keyword>
<feature type="domain" description="AB hydrolase-1" evidence="1">
    <location>
        <begin position="4"/>
        <end position="232"/>
    </location>
</feature>
<accession>A0AAE3VVA6</accession>
<dbReference type="PRINTS" id="PR00412">
    <property type="entry name" value="EPOXHYDRLASE"/>
</dbReference>
<name>A0AAE3VVA6_9ACTN</name>
<dbReference type="SUPFAM" id="SSF53474">
    <property type="entry name" value="alpha/beta-Hydrolases"/>
    <property type="match status" value="1"/>
</dbReference>
<dbReference type="Gene3D" id="3.40.50.1820">
    <property type="entry name" value="alpha/beta hydrolase"/>
    <property type="match status" value="1"/>
</dbReference>
<dbReference type="InterPro" id="IPR000073">
    <property type="entry name" value="AB_hydrolase_1"/>
</dbReference>